<reference evidence="6 7" key="1">
    <citation type="journal article" date="2019" name="Sci. Rep.">
        <title>Comparative genomics of chytrid fungi reveal insights into the obligate biotrophic and pathogenic lifestyle of Synchytrium endobioticum.</title>
        <authorList>
            <person name="van de Vossenberg B.T.L.H."/>
            <person name="Warris S."/>
            <person name="Nguyen H.D.T."/>
            <person name="van Gent-Pelzer M.P.E."/>
            <person name="Joly D.L."/>
            <person name="van de Geest H.C."/>
            <person name="Bonants P.J.M."/>
            <person name="Smith D.S."/>
            <person name="Levesque C.A."/>
            <person name="van der Lee T.A.J."/>
        </authorList>
    </citation>
    <scope>NUCLEOTIDE SEQUENCE [LARGE SCALE GENOMIC DNA]</scope>
    <source>
        <strain evidence="6 7">JEL517</strain>
    </source>
</reference>
<dbReference type="PANTHER" id="PTHR45639:SF3">
    <property type="entry name" value="HYPOXIA UP-REGULATED PROTEIN 1"/>
    <property type="match status" value="1"/>
</dbReference>
<dbReference type="Pfam" id="PF00012">
    <property type="entry name" value="HSP70"/>
    <property type="match status" value="1"/>
</dbReference>
<evidence type="ECO:0000256" key="5">
    <source>
        <dbReference type="SAM" id="MobiDB-lite"/>
    </source>
</evidence>
<dbReference type="Gene3D" id="2.60.34.10">
    <property type="entry name" value="Substrate Binding Domain Of DNAk, Chain A, domain 1"/>
    <property type="match status" value="1"/>
</dbReference>
<dbReference type="PANTHER" id="PTHR45639">
    <property type="entry name" value="HSC70CB, ISOFORM G-RELATED"/>
    <property type="match status" value="1"/>
</dbReference>
<evidence type="ECO:0000256" key="1">
    <source>
        <dbReference type="ARBA" id="ARBA00022741"/>
    </source>
</evidence>
<dbReference type="PRINTS" id="PR00301">
    <property type="entry name" value="HEATSHOCK70"/>
</dbReference>
<dbReference type="GO" id="GO:0005524">
    <property type="term" value="F:ATP binding"/>
    <property type="evidence" value="ECO:0007669"/>
    <property type="project" value="UniProtKB-KW"/>
</dbReference>
<dbReference type="Gene3D" id="3.30.420.40">
    <property type="match status" value="2"/>
</dbReference>
<protein>
    <submittedName>
        <fullName evidence="6">Uncharacterized protein</fullName>
    </submittedName>
</protein>
<dbReference type="CDD" id="cd10230">
    <property type="entry name" value="ASKHA_NBD_HSP70_HYOU1"/>
    <property type="match status" value="1"/>
</dbReference>
<feature type="compositionally biased region" description="Low complexity" evidence="5">
    <location>
        <begin position="825"/>
        <end position="848"/>
    </location>
</feature>
<keyword evidence="2" id="KW-0256">Endoplasmic reticulum</keyword>
<dbReference type="RefSeq" id="XP_031026146.1">
    <property type="nucleotide sequence ID" value="XM_031167816.1"/>
</dbReference>
<keyword evidence="4" id="KW-0143">Chaperone</keyword>
<dbReference type="InterPro" id="IPR043129">
    <property type="entry name" value="ATPase_NBD"/>
</dbReference>
<accession>A0A507CCR5</accession>
<dbReference type="GO" id="GO:0030968">
    <property type="term" value="P:endoplasmic reticulum unfolded protein response"/>
    <property type="evidence" value="ECO:0007669"/>
    <property type="project" value="TreeGrafter"/>
</dbReference>
<name>A0A507CCR5_9FUNG</name>
<dbReference type="GO" id="GO:0034663">
    <property type="term" value="C:endoplasmic reticulum chaperone complex"/>
    <property type="evidence" value="ECO:0007669"/>
    <property type="project" value="TreeGrafter"/>
</dbReference>
<dbReference type="SUPFAM" id="SSF53067">
    <property type="entry name" value="Actin-like ATPase domain"/>
    <property type="match status" value="2"/>
</dbReference>
<feature type="region of interest" description="Disordered" evidence="5">
    <location>
        <begin position="553"/>
        <end position="588"/>
    </location>
</feature>
<dbReference type="InterPro" id="IPR013126">
    <property type="entry name" value="Hsp_70_fam"/>
</dbReference>
<evidence type="ECO:0000313" key="6">
    <source>
        <dbReference type="EMBL" id="TPX35714.1"/>
    </source>
</evidence>
<evidence type="ECO:0000256" key="4">
    <source>
        <dbReference type="ARBA" id="ARBA00023186"/>
    </source>
</evidence>
<keyword evidence="3" id="KW-0067">ATP-binding</keyword>
<evidence type="ECO:0000256" key="3">
    <source>
        <dbReference type="ARBA" id="ARBA00022840"/>
    </source>
</evidence>
<dbReference type="EMBL" id="QEAO01000007">
    <property type="protein sequence ID" value="TPX35714.1"/>
    <property type="molecule type" value="Genomic_DNA"/>
</dbReference>
<dbReference type="Gene3D" id="3.30.30.30">
    <property type="match status" value="1"/>
</dbReference>
<dbReference type="GO" id="GO:0140662">
    <property type="term" value="F:ATP-dependent protein folding chaperone"/>
    <property type="evidence" value="ECO:0007669"/>
    <property type="project" value="InterPro"/>
</dbReference>
<keyword evidence="1" id="KW-0547">Nucleotide-binding</keyword>
<feature type="region of interest" description="Disordered" evidence="5">
    <location>
        <begin position="825"/>
        <end position="887"/>
    </location>
</feature>
<feature type="compositionally biased region" description="Low complexity" evidence="5">
    <location>
        <begin position="574"/>
        <end position="588"/>
    </location>
</feature>
<keyword evidence="7" id="KW-1185">Reference proteome</keyword>
<dbReference type="Gene3D" id="3.90.640.10">
    <property type="entry name" value="Actin, Chain A, domain 4"/>
    <property type="match status" value="1"/>
</dbReference>
<comment type="caution">
    <text evidence="6">The sequence shown here is derived from an EMBL/GenBank/DDBJ whole genome shotgun (WGS) entry which is preliminary data.</text>
</comment>
<sequence>MRLFVYIITWIIAIYSIQINASVVGIDYGLEWFKVSIVKPGVPLEIVLNKESKRKTQSIVTLRNHVRSFSTDAVNAGTRYPQDTYLSLKNLLGRKYHDKQATEYRDSYPNRLLPHPHRESCSFKADDGDIYTTEELVAMQLAYAKSLAQDYGAEAVSGAVITVPPYFNHFERQAILDAAEIAGLRVYSLMNDATAIALNYAMTRTFATPQYHIIYDMGAGSTAASLVHFQDTSIKDGNLFRNKTVPQITIKATGSDHTLGGSILDSRLLNRFITHFQKEKSLDARESPRAMAKLLKEASRVKQVLSANNQVMASVEGLMNDVDFKMVVMRSDLEEDCKDVFGRVTAPIAQVLDEAKLTLADITSVILHGGGSRIPAIQNALREYLGESMIAQNVNMDEAAVMGAGLRAAALSKQFKVREIGIKDVNEFPINIVYEAESKDASPPRSLKMTLFPENGAMGAKKLMNFQRKSDFSFDLSYSNESVVILRAQVKGLTSAINGAKTPLLSSKVKATVELADAGTLHVRDASVFLEVEKNATASNIFDKVTSFFGGKKSDNETDKDGGEDQAKEEVGDSSTESNATTSASTKTTSTAAAAASAKETSSVEQVKLDVTVEYPVFPPLQESVKATAKKRLSKMDAEDKGRLAREEARNTLEAFIYSARDFLQDTGIHSISTEAQRSAFESAISEHQSWLFDSADEQPTHEFVTRLEELQKIKTPFVTRRNEVTARPEAIEALRKAISGIQTYIEQDLNTDKEGASKWDRLLDGIKKVESWVDTKSSEQDLIKSHEDPVLTSSDIEAKAKDIQSEFVKIVRLAAAAKAKKASAASASAASSKSAAASASKAAAAAADKAKATPSVADGGDDEKSGEGGGGGEGGDTPVVNEKDEL</sequence>
<dbReference type="Proteomes" id="UP000319731">
    <property type="component" value="Unassembled WGS sequence"/>
</dbReference>
<dbReference type="FunFam" id="3.90.640.10:FF:000004">
    <property type="entry name" value="Heat shock 70 kDa protein 4"/>
    <property type="match status" value="1"/>
</dbReference>
<dbReference type="STRING" id="1806994.A0A507CCR5"/>
<dbReference type="InterPro" id="IPR029047">
    <property type="entry name" value="HSP70_peptide-bd_sf"/>
</dbReference>
<proteinExistence type="predicted"/>
<dbReference type="SUPFAM" id="SSF100934">
    <property type="entry name" value="Heat shock protein 70kD (HSP70), C-terminal subdomain"/>
    <property type="match status" value="1"/>
</dbReference>
<organism evidence="6 7">
    <name type="scientific">Synchytrium microbalum</name>
    <dbReference type="NCBI Taxonomy" id="1806994"/>
    <lineage>
        <taxon>Eukaryota</taxon>
        <taxon>Fungi</taxon>
        <taxon>Fungi incertae sedis</taxon>
        <taxon>Chytridiomycota</taxon>
        <taxon>Chytridiomycota incertae sedis</taxon>
        <taxon>Chytridiomycetes</taxon>
        <taxon>Synchytriales</taxon>
        <taxon>Synchytriaceae</taxon>
        <taxon>Synchytrium</taxon>
    </lineage>
</organism>
<evidence type="ECO:0000256" key="2">
    <source>
        <dbReference type="ARBA" id="ARBA00022824"/>
    </source>
</evidence>
<evidence type="ECO:0000313" key="7">
    <source>
        <dbReference type="Proteomes" id="UP000319731"/>
    </source>
</evidence>
<dbReference type="OrthoDB" id="10262720at2759"/>
<dbReference type="GeneID" id="42003113"/>
<dbReference type="InterPro" id="IPR029048">
    <property type="entry name" value="HSP70_C_sf"/>
</dbReference>
<gene>
    <name evidence="6" type="ORF">SmJEL517_g01888</name>
</gene>
<dbReference type="Gene3D" id="1.20.1270.10">
    <property type="match status" value="1"/>
</dbReference>
<dbReference type="AlphaFoldDB" id="A0A507CCR5"/>
<feature type="compositionally biased region" description="Basic and acidic residues" evidence="5">
    <location>
        <begin position="553"/>
        <end position="571"/>
    </location>
</feature>